<dbReference type="Proteomes" id="UP000244162">
    <property type="component" value="Unassembled WGS sequence"/>
</dbReference>
<proteinExistence type="predicted"/>
<feature type="transmembrane region" description="Helical" evidence="5">
    <location>
        <begin position="179"/>
        <end position="197"/>
    </location>
</feature>
<dbReference type="InterPro" id="IPR022764">
    <property type="entry name" value="Peptidase_S54_rhomboid_dom"/>
</dbReference>
<dbReference type="PANTHER" id="PTHR43066">
    <property type="entry name" value="RHOMBOID-RELATED PROTEIN"/>
    <property type="match status" value="1"/>
</dbReference>
<comment type="caution">
    <text evidence="7">The sequence shown here is derived from an EMBL/GenBank/DDBJ whole genome shotgun (WGS) entry which is preliminary data.</text>
</comment>
<evidence type="ECO:0000256" key="2">
    <source>
        <dbReference type="ARBA" id="ARBA00022692"/>
    </source>
</evidence>
<feature type="transmembrane region" description="Helical" evidence="5">
    <location>
        <begin position="119"/>
        <end position="138"/>
    </location>
</feature>
<evidence type="ECO:0000256" key="4">
    <source>
        <dbReference type="ARBA" id="ARBA00023136"/>
    </source>
</evidence>
<feature type="transmembrane region" description="Helical" evidence="5">
    <location>
        <begin position="150"/>
        <end position="173"/>
    </location>
</feature>
<keyword evidence="4 5" id="KW-0472">Membrane</keyword>
<accession>A0A2T5FWQ7</accession>
<evidence type="ECO:0000313" key="8">
    <source>
        <dbReference type="Proteomes" id="UP000244162"/>
    </source>
</evidence>
<keyword evidence="3 5" id="KW-1133">Transmembrane helix</keyword>
<feature type="domain" description="Peptidase S54 rhomboid" evidence="6">
    <location>
        <begin position="59"/>
        <end position="200"/>
    </location>
</feature>
<dbReference type="SUPFAM" id="SSF144091">
    <property type="entry name" value="Rhomboid-like"/>
    <property type="match status" value="1"/>
</dbReference>
<dbReference type="OrthoDB" id="9813074at2"/>
<dbReference type="InterPro" id="IPR035952">
    <property type="entry name" value="Rhomboid-like_sf"/>
</dbReference>
<keyword evidence="7" id="KW-0378">Hydrolase</keyword>
<dbReference type="GO" id="GO:0004252">
    <property type="term" value="F:serine-type endopeptidase activity"/>
    <property type="evidence" value="ECO:0007669"/>
    <property type="project" value="InterPro"/>
</dbReference>
<evidence type="ECO:0000256" key="3">
    <source>
        <dbReference type="ARBA" id="ARBA00022989"/>
    </source>
</evidence>
<name>A0A2T5FWQ7_9SPHN</name>
<organism evidence="7 8">
    <name type="scientific">Sphingomonas oleivorans</name>
    <dbReference type="NCBI Taxonomy" id="1735121"/>
    <lineage>
        <taxon>Bacteria</taxon>
        <taxon>Pseudomonadati</taxon>
        <taxon>Pseudomonadota</taxon>
        <taxon>Alphaproteobacteria</taxon>
        <taxon>Sphingomonadales</taxon>
        <taxon>Sphingomonadaceae</taxon>
        <taxon>Sphingomonas</taxon>
    </lineage>
</organism>
<evidence type="ECO:0000256" key="1">
    <source>
        <dbReference type="ARBA" id="ARBA00004141"/>
    </source>
</evidence>
<feature type="transmembrane region" description="Helical" evidence="5">
    <location>
        <begin position="6"/>
        <end position="24"/>
    </location>
</feature>
<protein>
    <submittedName>
        <fullName evidence="7">Rhomboid family intramembrane serine protease</fullName>
    </submittedName>
</protein>
<keyword evidence="8" id="KW-1185">Reference proteome</keyword>
<dbReference type="RefSeq" id="WP_107968546.1">
    <property type="nucleotide sequence ID" value="NZ_NWBU01000010.1"/>
</dbReference>
<evidence type="ECO:0000259" key="6">
    <source>
        <dbReference type="Pfam" id="PF01694"/>
    </source>
</evidence>
<sequence>MRSPSPRASIALVAASTVVWLLISTTGYRELAALAGGFIPGRVSGAVQVIGAVPIWLTPLTATLLHAGALHLLFNMAVLGFAGRATEGVLGARGVIALYGTGAYAAAAAQFLVDPGSAVPMVGASGAISAVVGAYSLLYGRRPAVAHAGLARLLHIAWLAAGWIGVQLLVGFATAQSGAAIAVAAHIGGFLAGLLMARPLLLWRYRRA</sequence>
<dbReference type="EMBL" id="NWBU01000010">
    <property type="protein sequence ID" value="PTQ10198.1"/>
    <property type="molecule type" value="Genomic_DNA"/>
</dbReference>
<dbReference type="Gene3D" id="1.20.1540.10">
    <property type="entry name" value="Rhomboid-like"/>
    <property type="match status" value="1"/>
</dbReference>
<feature type="transmembrane region" description="Helical" evidence="5">
    <location>
        <begin position="63"/>
        <end position="82"/>
    </location>
</feature>
<dbReference type="GO" id="GO:0006508">
    <property type="term" value="P:proteolysis"/>
    <property type="evidence" value="ECO:0007669"/>
    <property type="project" value="UniProtKB-KW"/>
</dbReference>
<evidence type="ECO:0000256" key="5">
    <source>
        <dbReference type="SAM" id="Phobius"/>
    </source>
</evidence>
<feature type="transmembrane region" description="Helical" evidence="5">
    <location>
        <begin position="31"/>
        <end position="57"/>
    </location>
</feature>
<comment type="subcellular location">
    <subcellularLocation>
        <location evidence="1">Membrane</location>
        <topology evidence="1">Multi-pass membrane protein</topology>
    </subcellularLocation>
</comment>
<dbReference type="Pfam" id="PF01694">
    <property type="entry name" value="Rhomboid"/>
    <property type="match status" value="1"/>
</dbReference>
<dbReference type="PANTHER" id="PTHR43066:SF11">
    <property type="entry name" value="PEPTIDASE S54 RHOMBOID DOMAIN-CONTAINING PROTEIN"/>
    <property type="match status" value="1"/>
</dbReference>
<dbReference type="AlphaFoldDB" id="A0A2T5FWQ7"/>
<keyword evidence="7" id="KW-0645">Protease</keyword>
<reference evidence="7 8" key="1">
    <citation type="submission" date="2017-09" db="EMBL/GenBank/DDBJ databases">
        <title>Sphingomonas panjinensis sp.nov., isolated from oil-contaminated soil.</title>
        <authorList>
            <person name="Wang L."/>
            <person name="Chen L."/>
        </authorList>
    </citation>
    <scope>NUCLEOTIDE SEQUENCE [LARGE SCALE GENOMIC DNA]</scope>
    <source>
        <strain evidence="7 8">FW-11</strain>
    </source>
</reference>
<evidence type="ECO:0000313" key="7">
    <source>
        <dbReference type="EMBL" id="PTQ10198.1"/>
    </source>
</evidence>
<dbReference type="GO" id="GO:0016020">
    <property type="term" value="C:membrane"/>
    <property type="evidence" value="ECO:0007669"/>
    <property type="project" value="UniProtKB-SubCell"/>
</dbReference>
<keyword evidence="2 5" id="KW-0812">Transmembrane</keyword>
<feature type="transmembrane region" description="Helical" evidence="5">
    <location>
        <begin position="94"/>
        <end position="113"/>
    </location>
</feature>
<gene>
    <name evidence="7" type="ORF">CLG96_13865</name>
</gene>